<organism evidence="6">
    <name type="scientific">marine metagenome</name>
    <dbReference type="NCBI Taxonomy" id="408172"/>
    <lineage>
        <taxon>unclassified sequences</taxon>
        <taxon>metagenomes</taxon>
        <taxon>ecological metagenomes</taxon>
    </lineage>
</organism>
<name>A0A381Q8Y8_9ZZZZ</name>
<protein>
    <recommendedName>
        <fullName evidence="7">DUF1592 domain-containing protein</fullName>
    </recommendedName>
</protein>
<feature type="domain" description="DUF1587" evidence="2">
    <location>
        <begin position="146"/>
        <end position="209"/>
    </location>
</feature>
<dbReference type="InterPro" id="IPR013036">
    <property type="entry name" value="DUF1587"/>
</dbReference>
<feature type="domain" description="DUF1588" evidence="3">
    <location>
        <begin position="619"/>
        <end position="719"/>
    </location>
</feature>
<dbReference type="InterPro" id="IPR011478">
    <property type="entry name" value="DUF1585"/>
</dbReference>
<dbReference type="Pfam" id="PF07627">
    <property type="entry name" value="PSCyt3"/>
    <property type="match status" value="1"/>
</dbReference>
<evidence type="ECO:0000259" key="1">
    <source>
        <dbReference type="Pfam" id="PF07624"/>
    </source>
</evidence>
<evidence type="ECO:0000259" key="3">
    <source>
        <dbReference type="Pfam" id="PF07627"/>
    </source>
</evidence>
<dbReference type="InterPro" id="IPR013043">
    <property type="entry name" value="DUF1595"/>
</dbReference>
<evidence type="ECO:0000259" key="4">
    <source>
        <dbReference type="Pfam" id="PF07631"/>
    </source>
</evidence>
<accession>A0A381Q8Y8</accession>
<dbReference type="InterPro" id="IPR013042">
    <property type="entry name" value="DUF1592"/>
</dbReference>
<evidence type="ECO:0000259" key="2">
    <source>
        <dbReference type="Pfam" id="PF07626"/>
    </source>
</evidence>
<feature type="domain" description="DUF1592" evidence="4">
    <location>
        <begin position="475"/>
        <end position="601"/>
    </location>
</feature>
<feature type="domain" description="DUF1595" evidence="5">
    <location>
        <begin position="400"/>
        <end position="460"/>
    </location>
</feature>
<dbReference type="Pfam" id="PF07637">
    <property type="entry name" value="PSD5"/>
    <property type="match status" value="1"/>
</dbReference>
<feature type="domain" description="DUF1585" evidence="1">
    <location>
        <begin position="733"/>
        <end position="806"/>
    </location>
</feature>
<proteinExistence type="predicted"/>
<evidence type="ECO:0000313" key="6">
    <source>
        <dbReference type="EMBL" id="SUZ75500.1"/>
    </source>
</evidence>
<evidence type="ECO:0008006" key="7">
    <source>
        <dbReference type="Google" id="ProtNLM"/>
    </source>
</evidence>
<dbReference type="Pfam" id="PF07631">
    <property type="entry name" value="PSD4"/>
    <property type="match status" value="1"/>
</dbReference>
<dbReference type="AlphaFoldDB" id="A0A381Q8Y8"/>
<dbReference type="InterPro" id="IPR013039">
    <property type="entry name" value="DUF1588"/>
</dbReference>
<dbReference type="Pfam" id="PF07624">
    <property type="entry name" value="PSD2"/>
    <property type="match status" value="1"/>
</dbReference>
<dbReference type="EMBL" id="UINC01001248">
    <property type="protein sequence ID" value="SUZ75500.1"/>
    <property type="molecule type" value="Genomic_DNA"/>
</dbReference>
<sequence>MKLLSVTAVLAGVVLVGRTGDLGSTPSQQSVRLSSIPEAPEANLAGPRLDIPADSLTAVVQQYCVNCHNDERLRGNLTLEDFEVERTVAWAETAEKMIVKLRAGMMPLPGARRPSPDTLLALVETLESLIDEEAVEHPNPGQRTFQRMNRAEYSRAVEDLLDLKVDAGDYLPLDPKSANFDNIADVQMFSPTLMAAYLSAAGEISRLAVGDPNAPVGSRTYTNPGYVSQWDRVEGAPRGTRGGISVVHNFWADGEYVFNLAFEHTTTGGFYGQTGASEQIEVSIDGERVALLDVDKWMHTQDPNGVNMETEAVFVRAGPHRVTAAFVRNFEGLVEDLVSPHDWSLADRQIGVSGYGVTALAHLKDLVINGPHNPTGVSETPSRRKIFTCRPTTPEEARPCAEEIISRLGTQAFRRPVTPDELDNLMIFFAEGGEPGGFEAGIRTAIQAILASPDFVFRLETRPRDVEPGESYRIEDRDLASRLSFFLWARPPDDELMSLAERGELSDPEILERQVRRMLGDPRSEALGARFAGQWLRLQDLEKVHPDRLLFPDFYQQLADDMLLETETFFNSLVRDDRSVFDLFTADFTFVNERLANHYGIPGVSGEEFRRVTYPDARRRGVLGHGSVLTLTSHANRTSPVLRGKWVMEVLLGTPPPPPPPGVPDLEETDAVVEGRMLTTRERMEMHRADPTCNSCHRFMDPIGLALDNFDVTGRWRIRENGMPLDTQGELYDGTPVTSPEDLREALMQRPIPLVRNFTKNLMAYALGRRVEYYDKPTIRAITAGAEVDDYRMSSFILGVVNSGAFQMRRAETTAEAIP</sequence>
<dbReference type="Pfam" id="PF07626">
    <property type="entry name" value="PSD3"/>
    <property type="match status" value="1"/>
</dbReference>
<reference evidence="6" key="1">
    <citation type="submission" date="2018-05" db="EMBL/GenBank/DDBJ databases">
        <authorList>
            <person name="Lanie J.A."/>
            <person name="Ng W.-L."/>
            <person name="Kazmierczak K.M."/>
            <person name="Andrzejewski T.M."/>
            <person name="Davidsen T.M."/>
            <person name="Wayne K.J."/>
            <person name="Tettelin H."/>
            <person name="Glass J.I."/>
            <person name="Rusch D."/>
            <person name="Podicherti R."/>
            <person name="Tsui H.-C.T."/>
            <person name="Winkler M.E."/>
        </authorList>
    </citation>
    <scope>NUCLEOTIDE SEQUENCE</scope>
</reference>
<gene>
    <name evidence="6" type="ORF">METZ01_LOCUS28354</name>
</gene>
<evidence type="ECO:0000259" key="5">
    <source>
        <dbReference type="Pfam" id="PF07637"/>
    </source>
</evidence>